<feature type="compositionally biased region" description="Low complexity" evidence="2">
    <location>
        <begin position="43"/>
        <end position="52"/>
    </location>
</feature>
<dbReference type="AlphaFoldDB" id="A0A0G4FD27"/>
<feature type="compositionally biased region" description="Low complexity" evidence="2">
    <location>
        <begin position="74"/>
        <end position="93"/>
    </location>
</feature>
<name>A0A0G4FD27_VITBC</name>
<dbReference type="Proteomes" id="UP000041254">
    <property type="component" value="Unassembled WGS sequence"/>
</dbReference>
<dbReference type="EMBL" id="CDMY01000410">
    <property type="protein sequence ID" value="CEM11148.1"/>
    <property type="molecule type" value="Genomic_DNA"/>
</dbReference>
<accession>A0A0G4FD27</accession>
<organism evidence="3 4">
    <name type="scientific">Vitrella brassicaformis (strain CCMP3155)</name>
    <dbReference type="NCBI Taxonomy" id="1169540"/>
    <lineage>
        <taxon>Eukaryota</taxon>
        <taxon>Sar</taxon>
        <taxon>Alveolata</taxon>
        <taxon>Colpodellida</taxon>
        <taxon>Vitrellaceae</taxon>
        <taxon>Vitrella</taxon>
    </lineage>
</organism>
<proteinExistence type="predicted"/>
<evidence type="ECO:0000313" key="4">
    <source>
        <dbReference type="Proteomes" id="UP000041254"/>
    </source>
</evidence>
<gene>
    <name evidence="3" type="ORF">Vbra_9037</name>
</gene>
<feature type="compositionally biased region" description="Low complexity" evidence="2">
    <location>
        <begin position="25"/>
        <end position="35"/>
    </location>
</feature>
<evidence type="ECO:0000313" key="3">
    <source>
        <dbReference type="EMBL" id="CEM11148.1"/>
    </source>
</evidence>
<feature type="region of interest" description="Disordered" evidence="2">
    <location>
        <begin position="1"/>
        <end position="120"/>
    </location>
</feature>
<feature type="region of interest" description="Disordered" evidence="2">
    <location>
        <begin position="743"/>
        <end position="772"/>
    </location>
</feature>
<dbReference type="VEuPathDB" id="CryptoDB:Vbra_9037"/>
<reference evidence="3 4" key="1">
    <citation type="submission" date="2014-11" db="EMBL/GenBank/DDBJ databases">
        <authorList>
            <person name="Zhu J."/>
            <person name="Qi W."/>
            <person name="Song R."/>
        </authorList>
    </citation>
    <scope>NUCLEOTIDE SEQUENCE [LARGE SCALE GENOMIC DNA]</scope>
</reference>
<keyword evidence="1" id="KW-0175">Coiled coil</keyword>
<sequence>MSTRPKAKPKGTPKASVKLTGGEAGRAAKTAIGKATKAKRPKAASTPAPAAAIRFQELSRSQGPSPRAAGGVPGASPRSALAGASPRAASSPRVGGSLKKGVTIQAPEATPDEGMTRDQMKKYFRRISVVQRRKREMEDQRVQALIDKAEAKERETAERLRRLQEEKERRAAEVDAQRQEAMARAAALAEERQRQAEAHMQIRRHDRESAAARRMRLIEEHRRRMRELGDNAEGLRRARELEEERLRQLMAHLEDKHGAETVDEGGYPVSPQAAAKARAALVRETQARVNNLYLQEQNVRRATVFLEIEGRQLMERLAHEEMIEKRASSMMMISEEGEEGIDPFKEGAPPIEPPPLHPSLQAGILHEQARQTMLEEQRRQSMMMMPPPDPMMLMQQQPARASIMVPPPPPPQSMQLSPEETARQQAFRHSVHPLAMAARPGGPLLSSDERSLAQMRSSSQSLELSSEKAFQQQLLGVPPGGLQAVPSALHAMPSGTSIGQGTVLTATSGGSDQMAAGGVSRSVPPFPVAPPTVTGPDGIAVVPPPPAPLQGQPPLPPGVSPAAMAAGLVPPPHDLAAARHGSQAIPGLGGVPLLSPEERGLAHARSASHMIELAPYGRTYQSRFEIQSGQAGQAGPPAAGGLTPLAPGAAGQQMIFPPAAGVLGVPGVIPGGVGEVVPSGPELSFPSPTGPAGAVSQQIILPGISPVVQGAAAVEPEQPGVAALAGAAAGPGQVTQQVPVAGVPPGVSKSVPPATQQEPSLSSPPGGITAAGPVPGVGAPGNLPPALQATTQIPLPTATAIGPFPPGQPAALPLSGRPGAVVGKYRAASPFPAATGLTYEQWVKQLAGRYPVYEFRSATPGPQMMRSSRPTASMSFDHLPGVRAVSARPMRRRGSSSCLVKNSPCSCKSKVAKGSREATRAAIPQQIAMAARKDLTDSAVSEWMSDNGMTGPVPREALGKGLVVNRKSCCRQKK</sequence>
<feature type="compositionally biased region" description="Low complexity" evidence="2">
    <location>
        <begin position="743"/>
        <end position="754"/>
    </location>
</feature>
<dbReference type="InParanoid" id="A0A0G4FD27"/>
<protein>
    <submittedName>
        <fullName evidence="3">Uncharacterized protein</fullName>
    </submittedName>
</protein>
<evidence type="ECO:0000256" key="1">
    <source>
        <dbReference type="SAM" id="Coils"/>
    </source>
</evidence>
<dbReference type="OMA" id="AESSERW"/>
<evidence type="ECO:0000256" key="2">
    <source>
        <dbReference type="SAM" id="MobiDB-lite"/>
    </source>
</evidence>
<feature type="coiled-coil region" evidence="1">
    <location>
        <begin position="120"/>
        <end position="252"/>
    </location>
</feature>
<feature type="compositionally biased region" description="Basic residues" evidence="2">
    <location>
        <begin position="1"/>
        <end position="11"/>
    </location>
</feature>
<keyword evidence="4" id="KW-1185">Reference proteome</keyword>